<dbReference type="GO" id="GO:0003824">
    <property type="term" value="F:catalytic activity"/>
    <property type="evidence" value="ECO:0007669"/>
    <property type="project" value="InterPro"/>
</dbReference>
<dbReference type="Gene3D" id="2.40.33.20">
    <property type="entry name" value="PK beta-barrel domain-like"/>
    <property type="match status" value="1"/>
</dbReference>
<reference evidence="2" key="2">
    <citation type="submission" date="2020-10" db="EMBL/GenBank/DDBJ databases">
        <title>Comparative genomics of the Acetobacterium genus.</title>
        <authorList>
            <person name="Marshall C."/>
            <person name="May H."/>
            <person name="Norman S."/>
        </authorList>
    </citation>
    <scope>NUCLEOTIDE SEQUENCE</scope>
    <source>
        <strain evidence="2">DER-2019</strain>
    </source>
</reference>
<dbReference type="PANTHER" id="PTHR36930">
    <property type="entry name" value="METAL-SULFUR CLUSTER BIOSYNTHESIS PROTEINS YUAD-RELATED"/>
    <property type="match status" value="1"/>
</dbReference>
<dbReference type="GO" id="GO:0030151">
    <property type="term" value="F:molybdenum ion binding"/>
    <property type="evidence" value="ECO:0007669"/>
    <property type="project" value="InterPro"/>
</dbReference>
<dbReference type="InterPro" id="IPR052716">
    <property type="entry name" value="MOSC_domain"/>
</dbReference>
<evidence type="ECO:0000313" key="2">
    <source>
        <dbReference type="EMBL" id="MBC3888141.1"/>
    </source>
</evidence>
<feature type="domain" description="MOSC" evidence="1">
    <location>
        <begin position="21"/>
        <end position="145"/>
    </location>
</feature>
<dbReference type="InterPro" id="IPR005302">
    <property type="entry name" value="MoCF_Sase_C"/>
</dbReference>
<dbReference type="SUPFAM" id="SSF50800">
    <property type="entry name" value="PK beta-barrel domain-like"/>
    <property type="match status" value="1"/>
</dbReference>
<name>A0A923KXB5_9FIRM</name>
<dbReference type="Proteomes" id="UP000616595">
    <property type="component" value="Unassembled WGS sequence"/>
</dbReference>
<proteinExistence type="predicted"/>
<dbReference type="OrthoDB" id="9789048at2"/>
<evidence type="ECO:0000259" key="1">
    <source>
        <dbReference type="PROSITE" id="PS51340"/>
    </source>
</evidence>
<dbReference type="EMBL" id="WJBD01000007">
    <property type="protein sequence ID" value="MBC3888141.1"/>
    <property type="molecule type" value="Genomic_DNA"/>
</dbReference>
<dbReference type="GO" id="GO:0030170">
    <property type="term" value="F:pyridoxal phosphate binding"/>
    <property type="evidence" value="ECO:0007669"/>
    <property type="project" value="InterPro"/>
</dbReference>
<dbReference type="RefSeq" id="WP_148567565.1">
    <property type="nucleotide sequence ID" value="NZ_RXYA01000010.1"/>
</dbReference>
<dbReference type="Pfam" id="PF03473">
    <property type="entry name" value="MOSC"/>
    <property type="match status" value="1"/>
</dbReference>
<gene>
    <name evidence="2" type="ORF">GH810_07450</name>
</gene>
<evidence type="ECO:0000313" key="3">
    <source>
        <dbReference type="Proteomes" id="UP000616595"/>
    </source>
</evidence>
<protein>
    <submittedName>
        <fullName evidence="2">MOSC domain-containing protein</fullName>
    </submittedName>
</protein>
<keyword evidence="3" id="KW-1185">Reference proteome</keyword>
<organism evidence="2 3">
    <name type="scientific">Acetobacterium paludosum</name>
    <dbReference type="NCBI Taxonomy" id="52693"/>
    <lineage>
        <taxon>Bacteria</taxon>
        <taxon>Bacillati</taxon>
        <taxon>Bacillota</taxon>
        <taxon>Clostridia</taxon>
        <taxon>Eubacteriales</taxon>
        <taxon>Eubacteriaceae</taxon>
        <taxon>Acetobacterium</taxon>
    </lineage>
</organism>
<dbReference type="PROSITE" id="PS51340">
    <property type="entry name" value="MOSC"/>
    <property type="match status" value="1"/>
</dbReference>
<dbReference type="PANTHER" id="PTHR36930:SF1">
    <property type="entry name" value="MOSC DOMAIN-CONTAINING PROTEIN"/>
    <property type="match status" value="1"/>
</dbReference>
<comment type="caution">
    <text evidence="2">The sequence shown here is derived from an EMBL/GenBank/DDBJ whole genome shotgun (WGS) entry which is preliminary data.</text>
</comment>
<reference evidence="2" key="1">
    <citation type="submission" date="2019-10" db="EMBL/GenBank/DDBJ databases">
        <authorList>
            <person name="Ross D.E."/>
            <person name="Gulliver D."/>
        </authorList>
    </citation>
    <scope>NUCLEOTIDE SEQUENCE</scope>
    <source>
        <strain evidence="2">DER-2019</strain>
    </source>
</reference>
<sequence>MEVRGKIIGICTSVDTGTPKRNIHQANLIRNFGVEGDGHGGPHTDKQVSLLSYEKIQAFTGKDAEVKEGAFGENLVVQGIDFSIYPVGTQFRSGDVILEITHKGEACEVCEMKKTPGECLMQKEGIFCRVVMGGIVTEGDYLHLED</sequence>
<dbReference type="AlphaFoldDB" id="A0A923KXB5"/>
<dbReference type="InterPro" id="IPR011037">
    <property type="entry name" value="Pyrv_Knase-like_insert_dom_sf"/>
</dbReference>
<accession>A0A923KXB5</accession>